<dbReference type="AlphaFoldDB" id="A0AAV3Q6E0"/>
<accession>A0AAV3Q6E0</accession>
<feature type="region of interest" description="Disordered" evidence="1">
    <location>
        <begin position="115"/>
        <end position="152"/>
    </location>
</feature>
<organism evidence="2 3">
    <name type="scientific">Lithospermum erythrorhizon</name>
    <name type="common">Purple gromwell</name>
    <name type="synonym">Lithospermum officinale var. erythrorhizon</name>
    <dbReference type="NCBI Taxonomy" id="34254"/>
    <lineage>
        <taxon>Eukaryota</taxon>
        <taxon>Viridiplantae</taxon>
        <taxon>Streptophyta</taxon>
        <taxon>Embryophyta</taxon>
        <taxon>Tracheophyta</taxon>
        <taxon>Spermatophyta</taxon>
        <taxon>Magnoliopsida</taxon>
        <taxon>eudicotyledons</taxon>
        <taxon>Gunneridae</taxon>
        <taxon>Pentapetalae</taxon>
        <taxon>asterids</taxon>
        <taxon>lamiids</taxon>
        <taxon>Boraginales</taxon>
        <taxon>Boraginaceae</taxon>
        <taxon>Boraginoideae</taxon>
        <taxon>Lithospermeae</taxon>
        <taxon>Lithospermum</taxon>
    </lineage>
</organism>
<proteinExistence type="predicted"/>
<sequence>MRGIHQRTKGWLMSRKQRLLRESLHARDRCRFRINTAASAGSTPKKKKKRLLVRGVKIPITSEAAPSVPASGAKSKEKEAGILLATKDTFLPNAVPLDRMKGKKPIPFKKVKVVKKGVSSPMPAEPVSSLQPDLQRRSSSPSLAERRPSEGMASHLIQVGNTGFELERQANNLDFENQRLLAQVPSEEEASLEEELAKLKEDLAKTELQNAFLAVIEEFKESKEFDAALSADVERFPEFLDALGANSAYGAFSFVKKYKEKYPELRSDYVKFQEDYKGSWFADLDLDASSNVEKDEEDAPPTGDAPPSASLFCL</sequence>
<feature type="region of interest" description="Disordered" evidence="1">
    <location>
        <begin position="291"/>
        <end position="314"/>
    </location>
</feature>
<dbReference type="EMBL" id="BAABME010003187">
    <property type="protein sequence ID" value="GAA0157797.1"/>
    <property type="molecule type" value="Genomic_DNA"/>
</dbReference>
<feature type="compositionally biased region" description="Polar residues" evidence="1">
    <location>
        <begin position="128"/>
        <end position="142"/>
    </location>
</feature>
<protein>
    <submittedName>
        <fullName evidence="2">Uncharacterized protein</fullName>
    </submittedName>
</protein>
<dbReference type="Proteomes" id="UP001454036">
    <property type="component" value="Unassembled WGS sequence"/>
</dbReference>
<evidence type="ECO:0000313" key="3">
    <source>
        <dbReference type="Proteomes" id="UP001454036"/>
    </source>
</evidence>
<gene>
    <name evidence="2" type="ORF">LIER_14984</name>
</gene>
<keyword evidence="3" id="KW-1185">Reference proteome</keyword>
<name>A0AAV3Q6E0_LITER</name>
<evidence type="ECO:0000256" key="1">
    <source>
        <dbReference type="SAM" id="MobiDB-lite"/>
    </source>
</evidence>
<evidence type="ECO:0000313" key="2">
    <source>
        <dbReference type="EMBL" id="GAA0157797.1"/>
    </source>
</evidence>
<comment type="caution">
    <text evidence="2">The sequence shown here is derived from an EMBL/GenBank/DDBJ whole genome shotgun (WGS) entry which is preliminary data.</text>
</comment>
<reference evidence="2 3" key="1">
    <citation type="submission" date="2024-01" db="EMBL/GenBank/DDBJ databases">
        <title>The complete chloroplast genome sequence of Lithospermum erythrorhizon: insights into the phylogenetic relationship among Boraginaceae species and the maternal lineages of purple gromwells.</title>
        <authorList>
            <person name="Okada T."/>
            <person name="Watanabe K."/>
        </authorList>
    </citation>
    <scope>NUCLEOTIDE SEQUENCE [LARGE SCALE GENOMIC DNA]</scope>
</reference>